<dbReference type="AlphaFoldDB" id="A0AAV5JN00"/>
<evidence type="ECO:0000256" key="5">
    <source>
        <dbReference type="ARBA" id="ARBA00022840"/>
    </source>
</evidence>
<feature type="compositionally biased region" description="Polar residues" evidence="7">
    <location>
        <begin position="192"/>
        <end position="208"/>
    </location>
</feature>
<feature type="region of interest" description="Disordered" evidence="7">
    <location>
        <begin position="190"/>
        <end position="254"/>
    </location>
</feature>
<keyword evidence="2" id="KW-0808">Transferase</keyword>
<evidence type="ECO:0000256" key="4">
    <source>
        <dbReference type="ARBA" id="ARBA00022786"/>
    </source>
</evidence>
<sequence>MAQAARLNLRMQKELKLLLTDPPPGASFPFLSPDSDLPSLSSIDAQIEGAEGTVYAKGIFKIKIQIPDRYPFQPPIVTFATPIYHPNIDTGGRICLDILNLPPKGAWQPSLNISTVLTSIGLLLSEPNPDDGLMCEASREYKYNRQAFDHKARAMTEKYAKAGDGGSSSSQCIQTMPNPSMVEVQGVDMGSKQDTTGSASSDGKQSGISHKLSFKSLSSTKGKEGDSKENEMPGHRISSSELENQMEIKGKRKEENSALNECNLNCVRPHGIRRKLSLDTSGQFKKNEDDNKENVDPNCCQSLYHSQNNFISPFGTSEQQVSNNHEQLRQHQDDKSTRYTRSTGSKPCQITHKKPLRSFDSCQISDGSKKKLLETTKPFSSKSYSLTADDVSPIPLPVRHGEVQPSEDFSDRTGNTPAHTKIDKHTLLGKKLSLGFKGSSQKQDNNKENVVPVNQLPLSKPHSPFRKSGLGCKLSLRTLSQLQGSKEDHRQSENFFTNASESLPVPQDSRYDWEQQPNQDESMKTEREIIQEHGAEETEGPPLSETIIVLDSEDSEEEGQVSSRQRLSLARKRIGKTIAKA</sequence>
<feature type="compositionally biased region" description="Basic and acidic residues" evidence="7">
    <location>
        <begin position="521"/>
        <end position="536"/>
    </location>
</feature>
<dbReference type="EMBL" id="BPVZ01000035">
    <property type="protein sequence ID" value="GKV11770.1"/>
    <property type="molecule type" value="Genomic_DNA"/>
</dbReference>
<reference evidence="9 10" key="1">
    <citation type="journal article" date="2021" name="Commun. Biol.">
        <title>The genome of Shorea leprosula (Dipterocarpaceae) highlights the ecological relevance of drought in aseasonal tropical rainforests.</title>
        <authorList>
            <person name="Ng K.K.S."/>
            <person name="Kobayashi M.J."/>
            <person name="Fawcett J.A."/>
            <person name="Hatakeyama M."/>
            <person name="Paape T."/>
            <person name="Ng C.H."/>
            <person name="Ang C.C."/>
            <person name="Tnah L.H."/>
            <person name="Lee C.T."/>
            <person name="Nishiyama T."/>
            <person name="Sese J."/>
            <person name="O'Brien M.J."/>
            <person name="Copetti D."/>
            <person name="Mohd Noor M.I."/>
            <person name="Ong R.C."/>
            <person name="Putra M."/>
            <person name="Sireger I.Z."/>
            <person name="Indrioko S."/>
            <person name="Kosugi Y."/>
            <person name="Izuno A."/>
            <person name="Isagi Y."/>
            <person name="Lee S.L."/>
            <person name="Shimizu K.K."/>
        </authorList>
    </citation>
    <scope>NUCLEOTIDE SEQUENCE [LARGE SCALE GENOMIC DNA]</scope>
    <source>
        <strain evidence="9">214</strain>
    </source>
</reference>
<keyword evidence="4" id="KW-0833">Ubl conjugation pathway</keyword>
<dbReference type="PANTHER" id="PTHR24068">
    <property type="entry name" value="UBIQUITIN-CONJUGATING ENZYME E2"/>
    <property type="match status" value="1"/>
</dbReference>
<evidence type="ECO:0000256" key="2">
    <source>
        <dbReference type="ARBA" id="ARBA00022679"/>
    </source>
</evidence>
<dbReference type="EC" id="2.3.2.23" evidence="1"/>
<evidence type="ECO:0000256" key="1">
    <source>
        <dbReference type="ARBA" id="ARBA00012486"/>
    </source>
</evidence>
<feature type="domain" description="UBC core" evidence="8">
    <location>
        <begin position="6"/>
        <end position="161"/>
    </location>
</feature>
<dbReference type="GO" id="GO:0005524">
    <property type="term" value="F:ATP binding"/>
    <property type="evidence" value="ECO:0007669"/>
    <property type="project" value="UniProtKB-KW"/>
</dbReference>
<keyword evidence="10" id="KW-1185">Reference proteome</keyword>
<dbReference type="PROSITE" id="PS00183">
    <property type="entry name" value="UBC_1"/>
    <property type="match status" value="1"/>
</dbReference>
<feature type="region of interest" description="Disordered" evidence="7">
    <location>
        <begin position="483"/>
        <end position="581"/>
    </location>
</feature>
<gene>
    <name evidence="9" type="ORF">SLEP1_g22992</name>
</gene>
<dbReference type="FunFam" id="3.10.110.10:FF:000041">
    <property type="entry name" value="Ubiquitin-conjugating enzyme E2 T"/>
    <property type="match status" value="1"/>
</dbReference>
<dbReference type="PROSITE" id="PS50127">
    <property type="entry name" value="UBC_2"/>
    <property type="match status" value="1"/>
</dbReference>
<feature type="compositionally biased region" description="Polar residues" evidence="7">
    <location>
        <begin position="311"/>
        <end position="325"/>
    </location>
</feature>
<feature type="compositionally biased region" description="Basic and acidic residues" evidence="7">
    <location>
        <begin position="221"/>
        <end position="234"/>
    </location>
</feature>
<feature type="compositionally biased region" description="Basic and acidic residues" evidence="7">
    <location>
        <begin position="326"/>
        <end position="337"/>
    </location>
</feature>
<feature type="compositionally biased region" description="Polar residues" evidence="7">
    <location>
        <begin position="339"/>
        <end position="348"/>
    </location>
</feature>
<dbReference type="Pfam" id="PF00179">
    <property type="entry name" value="UQ_con"/>
    <property type="match status" value="1"/>
</dbReference>
<dbReference type="GO" id="GO:0061631">
    <property type="term" value="F:ubiquitin conjugating enzyme activity"/>
    <property type="evidence" value="ECO:0007669"/>
    <property type="project" value="UniProtKB-EC"/>
</dbReference>
<dbReference type="InterPro" id="IPR023313">
    <property type="entry name" value="UBQ-conjugating_AS"/>
</dbReference>
<evidence type="ECO:0000259" key="8">
    <source>
        <dbReference type="PROSITE" id="PS50127"/>
    </source>
</evidence>
<feature type="active site" description="Glycyl thioester intermediate" evidence="6">
    <location>
        <position position="95"/>
    </location>
</feature>
<keyword evidence="5" id="KW-0067">ATP-binding</keyword>
<dbReference type="InterPro" id="IPR000608">
    <property type="entry name" value="UBC"/>
</dbReference>
<evidence type="ECO:0000313" key="9">
    <source>
        <dbReference type="EMBL" id="GKV11770.1"/>
    </source>
</evidence>
<evidence type="ECO:0000313" key="10">
    <source>
        <dbReference type="Proteomes" id="UP001054252"/>
    </source>
</evidence>
<dbReference type="CDD" id="cd23805">
    <property type="entry name" value="UBCc_UBE2T"/>
    <property type="match status" value="1"/>
</dbReference>
<name>A0AAV5JN00_9ROSI</name>
<evidence type="ECO:0000256" key="6">
    <source>
        <dbReference type="PROSITE-ProRule" id="PRU10133"/>
    </source>
</evidence>
<dbReference type="SUPFAM" id="SSF54495">
    <property type="entry name" value="UBC-like"/>
    <property type="match status" value="1"/>
</dbReference>
<dbReference type="Proteomes" id="UP001054252">
    <property type="component" value="Unassembled WGS sequence"/>
</dbReference>
<feature type="region of interest" description="Disordered" evidence="7">
    <location>
        <begin position="311"/>
        <end position="352"/>
    </location>
</feature>
<evidence type="ECO:0000256" key="3">
    <source>
        <dbReference type="ARBA" id="ARBA00022741"/>
    </source>
</evidence>
<feature type="region of interest" description="Disordered" evidence="7">
    <location>
        <begin position="401"/>
        <end position="420"/>
    </location>
</feature>
<protein>
    <recommendedName>
        <fullName evidence="1">E2 ubiquitin-conjugating enzyme</fullName>
        <ecNumber evidence="1">2.3.2.23</ecNumber>
    </recommendedName>
</protein>
<dbReference type="Gene3D" id="3.10.110.10">
    <property type="entry name" value="Ubiquitin Conjugating Enzyme"/>
    <property type="match status" value="1"/>
</dbReference>
<comment type="caution">
    <text evidence="9">The sequence shown here is derived from an EMBL/GenBank/DDBJ whole genome shotgun (WGS) entry which is preliminary data.</text>
</comment>
<dbReference type="SMART" id="SM00212">
    <property type="entry name" value="UBCc"/>
    <property type="match status" value="1"/>
</dbReference>
<organism evidence="9 10">
    <name type="scientific">Rubroshorea leprosula</name>
    <dbReference type="NCBI Taxonomy" id="152421"/>
    <lineage>
        <taxon>Eukaryota</taxon>
        <taxon>Viridiplantae</taxon>
        <taxon>Streptophyta</taxon>
        <taxon>Embryophyta</taxon>
        <taxon>Tracheophyta</taxon>
        <taxon>Spermatophyta</taxon>
        <taxon>Magnoliopsida</taxon>
        <taxon>eudicotyledons</taxon>
        <taxon>Gunneridae</taxon>
        <taxon>Pentapetalae</taxon>
        <taxon>rosids</taxon>
        <taxon>malvids</taxon>
        <taxon>Malvales</taxon>
        <taxon>Dipterocarpaceae</taxon>
        <taxon>Rubroshorea</taxon>
    </lineage>
</organism>
<feature type="region of interest" description="Disordered" evidence="7">
    <location>
        <begin position="436"/>
        <end position="470"/>
    </location>
</feature>
<dbReference type="InterPro" id="IPR016135">
    <property type="entry name" value="UBQ-conjugating_enzyme/RWD"/>
</dbReference>
<evidence type="ECO:0000256" key="7">
    <source>
        <dbReference type="SAM" id="MobiDB-lite"/>
    </source>
</evidence>
<accession>A0AAV5JN00</accession>
<proteinExistence type="predicted"/>
<keyword evidence="3" id="KW-0547">Nucleotide-binding</keyword>